<dbReference type="eggNOG" id="KOG3624">
    <property type="taxonomic scope" value="Eukaryota"/>
</dbReference>
<feature type="compositionally biased region" description="Polar residues" evidence="2">
    <location>
        <begin position="781"/>
        <end position="790"/>
    </location>
</feature>
<dbReference type="InterPro" id="IPR042089">
    <property type="entry name" value="Peptidase_M13_dom_2"/>
</dbReference>
<protein>
    <recommendedName>
        <fullName evidence="3">Peptidase M13 C-terminal domain-containing protein</fullName>
    </recommendedName>
</protein>
<feature type="compositionally biased region" description="Pro residues" evidence="2">
    <location>
        <begin position="67"/>
        <end position="78"/>
    </location>
</feature>
<feature type="compositionally biased region" description="Basic and acidic residues" evidence="2">
    <location>
        <begin position="304"/>
        <end position="324"/>
    </location>
</feature>
<dbReference type="Gene3D" id="3.40.390.10">
    <property type="entry name" value="Collagenase (Catalytic Domain)"/>
    <property type="match status" value="2"/>
</dbReference>
<dbReference type="GO" id="GO:0005886">
    <property type="term" value="C:plasma membrane"/>
    <property type="evidence" value="ECO:0007669"/>
    <property type="project" value="TreeGrafter"/>
</dbReference>
<dbReference type="InterPro" id="IPR018497">
    <property type="entry name" value="Peptidase_M13_C"/>
</dbReference>
<dbReference type="PANTHER" id="PTHR11733:SF167">
    <property type="entry name" value="FI17812P1-RELATED"/>
    <property type="match status" value="1"/>
</dbReference>
<evidence type="ECO:0000313" key="5">
    <source>
        <dbReference type="Proteomes" id="UP000008068"/>
    </source>
</evidence>
<feature type="compositionally biased region" description="Basic and acidic residues" evidence="2">
    <location>
        <begin position="183"/>
        <end position="209"/>
    </location>
</feature>
<feature type="compositionally biased region" description="Basic and acidic residues" evidence="2">
    <location>
        <begin position="216"/>
        <end position="241"/>
    </location>
</feature>
<dbReference type="EMBL" id="GL380092">
    <property type="protein sequence ID" value="EGT46127.1"/>
    <property type="molecule type" value="Genomic_DNA"/>
</dbReference>
<dbReference type="SUPFAM" id="SSF55486">
    <property type="entry name" value="Metalloproteases ('zincins'), catalytic domain"/>
    <property type="match status" value="1"/>
</dbReference>
<dbReference type="Pfam" id="PF01431">
    <property type="entry name" value="Peptidase_M13"/>
    <property type="match status" value="1"/>
</dbReference>
<dbReference type="GO" id="GO:0004222">
    <property type="term" value="F:metalloendopeptidase activity"/>
    <property type="evidence" value="ECO:0007669"/>
    <property type="project" value="InterPro"/>
</dbReference>
<feature type="compositionally biased region" description="Basic and acidic residues" evidence="2">
    <location>
        <begin position="117"/>
        <end position="129"/>
    </location>
</feature>
<evidence type="ECO:0000259" key="3">
    <source>
        <dbReference type="Pfam" id="PF01431"/>
    </source>
</evidence>
<sequence>MANPPRQLAPPPDNAQILSFIRVEYARRVAPEDAYQNICRVIRYMREHPNEVLEMAREQQQQLAPEQPAPEQPAPAPEAPKDEEPKQDDSEKVEAEKESEPPRDLKRAQHSPINPSEAKRPKHEEHDPQEGTSSSQFRPPAPPEAADSVPMDIEDPADISDPNINAGDETMELVEQALQKPQINREEAKAQEEARKSEEPPSGDDDRSRSPPLAKELARAEDVLRPDTPPEKPKTPEHDPQEGTSSQHQPPPESGVSGEEERPEDLSKSSQSDSGADESVDRKVETEEVKIANMANWDGAGEEAPQRNREGVQERQHDDDDRGSSVDSEDYPDSDVDSDDYGVDELDDLDDIDVIPDEYIIPFNEFTLDFVKETYRILANREFKAIIQLPLGAAEDISRILHIRRFTRINLLHLPIDSVEVTIGWRYIIFDIRHAPTGTYNTIQYVSHRDGCRFEHNNISMLVRGVKYQTLAAKDFFYLVRHPHSYLKKLIIGIVNYDNPRLYPFQSFFWKLSNYFESSDSLKLSVSEFVITTFYYNNDGDRARDFIEIFWSKLTPKVLKSAIFRVWDDEHVRHRLQLPAPSDRNLTRNLYHNEQWKHLKELDILDENIVINPAEYTHFTHLDKTRVFLPTSDIDYLHFKEIAVVSGPWKRDDYMVKLIKFTLPLKPEILKKILDENEKRKKEELDKHFRDEWEVKNENYPIARNLIPQSPVLVFRNPQAEHHPFKSFCTWCCCIFCGFIFFLILISLGAKKDLDRDKLTLAYEGKEYESRHFPRPFPMGTRNSSKSAGKSTVVPDVRNTVKPTVSRNETVPESTKNTCSTSTCKNLAGAMKSLIKESIPPCQDFYEHACGNTQGFQNYLSTIQINNFHEKFKESFKKLSDFLEHSPKELMMSSEKNLKKVYQKCLNRGNRDVEDLMKTLTEEFKWPFHEKEKYKRNVYVTEISPPTHHKKDFDVDFDRSHIDFIQIFQLRNISPKEVLFHLNFTDSFEIFQKDSFLNKLLDYHSIGIAHYLVIKYLEDISTKLLLPDKEHCAMITFHIMPNAFFSLYENHILRPENAETIPDFLNSLKSEYLKLASESSKSEGRKEEISRKIKEFNGEIGMVGRTVNISDDETFYTTFTRLNSHSFEEFSQHVFFKKQNSSKLSFNGKILPSLMCFQMLVAPLYDSEYPLAVQYGRAGHDVAVSMAIELENEIDLHPKCTNLDSTEYLAMRAAWNGFQSVTKSKGNVKLPGLETISDEQIFFYSMVQSKCQVEDGNQGRRVNNVLKEMKEFRETFGCPLMEKSENCEPLF</sequence>
<feature type="compositionally biased region" description="Basic and acidic residues" evidence="2">
    <location>
        <begin position="79"/>
        <end position="107"/>
    </location>
</feature>
<dbReference type="GO" id="GO:0016485">
    <property type="term" value="P:protein processing"/>
    <property type="evidence" value="ECO:0007669"/>
    <property type="project" value="TreeGrafter"/>
</dbReference>
<dbReference type="Proteomes" id="UP000008068">
    <property type="component" value="Unassembled WGS sequence"/>
</dbReference>
<dbReference type="InParanoid" id="G0P609"/>
<feature type="region of interest" description="Disordered" evidence="2">
    <location>
        <begin position="52"/>
        <end position="343"/>
    </location>
</feature>
<reference evidence="5" key="1">
    <citation type="submission" date="2011-07" db="EMBL/GenBank/DDBJ databases">
        <authorList>
            <consortium name="Caenorhabditis brenneri Sequencing and Analysis Consortium"/>
            <person name="Wilson R.K."/>
        </authorList>
    </citation>
    <scope>NUCLEOTIDE SEQUENCE [LARGE SCALE GENOMIC DNA]</scope>
    <source>
        <strain evidence="5">PB2801</strain>
    </source>
</reference>
<organism evidence="5">
    <name type="scientific">Caenorhabditis brenneri</name>
    <name type="common">Nematode worm</name>
    <dbReference type="NCBI Taxonomy" id="135651"/>
    <lineage>
        <taxon>Eukaryota</taxon>
        <taxon>Metazoa</taxon>
        <taxon>Ecdysozoa</taxon>
        <taxon>Nematoda</taxon>
        <taxon>Chromadorea</taxon>
        <taxon>Rhabditida</taxon>
        <taxon>Rhabditina</taxon>
        <taxon>Rhabditomorpha</taxon>
        <taxon>Rhabditoidea</taxon>
        <taxon>Rhabditidae</taxon>
        <taxon>Peloderinae</taxon>
        <taxon>Caenorhabditis</taxon>
    </lineage>
</organism>
<dbReference type="OrthoDB" id="5822524at2759"/>
<gene>
    <name evidence="4" type="ORF">CAEBREN_11500</name>
</gene>
<dbReference type="PANTHER" id="PTHR11733">
    <property type="entry name" value="ZINC METALLOPROTEASE FAMILY M13 NEPRILYSIN-RELATED"/>
    <property type="match status" value="1"/>
</dbReference>
<evidence type="ECO:0000313" key="4">
    <source>
        <dbReference type="EMBL" id="EGT46127.1"/>
    </source>
</evidence>
<dbReference type="HOGENOM" id="CLU_262236_0_0_1"/>
<dbReference type="STRING" id="135651.G0P609"/>
<dbReference type="InterPro" id="IPR000718">
    <property type="entry name" value="Peptidase_M13"/>
</dbReference>
<comment type="similarity">
    <text evidence="1">Belongs to the peptidase M13 family.</text>
</comment>
<feature type="region of interest" description="Disordered" evidence="2">
    <location>
        <begin position="774"/>
        <end position="793"/>
    </location>
</feature>
<accession>G0P609</accession>
<proteinExistence type="inferred from homology"/>
<evidence type="ECO:0000256" key="1">
    <source>
        <dbReference type="ARBA" id="ARBA00007357"/>
    </source>
</evidence>
<dbReference type="PROSITE" id="PS51885">
    <property type="entry name" value="NEPRILYSIN"/>
    <property type="match status" value="1"/>
</dbReference>
<evidence type="ECO:0000256" key="2">
    <source>
        <dbReference type="SAM" id="MobiDB-lite"/>
    </source>
</evidence>
<dbReference type="Gene3D" id="1.10.1380.10">
    <property type="entry name" value="Neutral endopeptidase , domain2"/>
    <property type="match status" value="1"/>
</dbReference>
<feature type="compositionally biased region" description="Basic and acidic residues" evidence="2">
    <location>
        <begin position="279"/>
        <end position="290"/>
    </location>
</feature>
<keyword evidence="5" id="KW-1185">Reference proteome</keyword>
<feature type="compositionally biased region" description="Acidic residues" evidence="2">
    <location>
        <begin position="327"/>
        <end position="343"/>
    </location>
</feature>
<name>G0P609_CAEBE</name>
<dbReference type="InterPro" id="IPR024079">
    <property type="entry name" value="MetalloPept_cat_dom_sf"/>
</dbReference>
<feature type="domain" description="Peptidase M13 C-terminal" evidence="3">
    <location>
        <begin position="1209"/>
        <end position="1283"/>
    </location>
</feature>